<sequence length="411" mass="42743">MSNFLAVATVSASLQRLLTPRVSAAVGGAEVWVDRSDVKHQKSGVNIYMYKTSLDSVSRNEELPGRTSDGTTLRARPRVPVSLHYLLTFHGRDDELVPQRLLGATLAALHTHPILGTDLIAQVTAEATAQPPTHAYLALTDLADADEVVRVSPDPMSLDELSKLWSVFFQSPYQLSATYVASAVRLEESSGTPVEAPPVLQPRLTVRGLLRPTILSALNAADPRAPVASTSVLRIAGSGLRGDRTVVRVGATELTPAAADTGATSISVPLAGGAQLRAGLQPVVVAHQWLVGDAPGEPRGGETSNPVGVVVVPQVSVNVNATTLTLTSDLTIGRTQQVTVALLDRTTGATLRQVDVPPLAADTTTVALPRPSAGPGLPAGQYGVSLVVDGAQSPVTRNASGTITGPLVTVP</sequence>
<evidence type="ECO:0000259" key="1">
    <source>
        <dbReference type="Pfam" id="PF14065"/>
    </source>
</evidence>
<feature type="domain" description="Pvc16 N-terminal" evidence="1">
    <location>
        <begin position="9"/>
        <end position="199"/>
    </location>
</feature>
<comment type="caution">
    <text evidence="2">The sequence shown here is derived from an EMBL/GenBank/DDBJ whole genome shotgun (WGS) entry which is preliminary data.</text>
</comment>
<protein>
    <submittedName>
        <fullName evidence="2">DUF4255 domain-containing protein</fullName>
    </submittedName>
</protein>
<dbReference type="Pfam" id="PF14065">
    <property type="entry name" value="Pvc16_N"/>
    <property type="match status" value="1"/>
</dbReference>
<dbReference type="RefSeq" id="WP_378585885.1">
    <property type="nucleotide sequence ID" value="NZ_JBHSKD010000002.1"/>
</dbReference>
<accession>A0ABW0BE51</accession>
<evidence type="ECO:0000313" key="3">
    <source>
        <dbReference type="Proteomes" id="UP001596087"/>
    </source>
</evidence>
<gene>
    <name evidence="2" type="ORF">ACFPGP_01455</name>
</gene>
<dbReference type="EMBL" id="JBHSKD010000002">
    <property type="protein sequence ID" value="MFC5175317.1"/>
    <property type="molecule type" value="Genomic_DNA"/>
</dbReference>
<keyword evidence="3" id="KW-1185">Reference proteome</keyword>
<dbReference type="Proteomes" id="UP001596087">
    <property type="component" value="Unassembled WGS sequence"/>
</dbReference>
<name>A0ABW0BE51_9ACTN</name>
<evidence type="ECO:0000313" key="2">
    <source>
        <dbReference type="EMBL" id="MFC5175317.1"/>
    </source>
</evidence>
<organism evidence="2 3">
    <name type="scientific">Nocardioides taihuensis</name>
    <dbReference type="NCBI Taxonomy" id="1835606"/>
    <lineage>
        <taxon>Bacteria</taxon>
        <taxon>Bacillati</taxon>
        <taxon>Actinomycetota</taxon>
        <taxon>Actinomycetes</taxon>
        <taxon>Propionibacteriales</taxon>
        <taxon>Nocardioidaceae</taxon>
        <taxon>Nocardioides</taxon>
    </lineage>
</organism>
<proteinExistence type="predicted"/>
<reference evidence="3" key="1">
    <citation type="journal article" date="2019" name="Int. J. Syst. Evol. Microbiol.">
        <title>The Global Catalogue of Microorganisms (GCM) 10K type strain sequencing project: providing services to taxonomists for standard genome sequencing and annotation.</title>
        <authorList>
            <consortium name="The Broad Institute Genomics Platform"/>
            <consortium name="The Broad Institute Genome Sequencing Center for Infectious Disease"/>
            <person name="Wu L."/>
            <person name="Ma J."/>
        </authorList>
    </citation>
    <scope>NUCLEOTIDE SEQUENCE [LARGE SCALE GENOMIC DNA]</scope>
    <source>
        <strain evidence="3">DFY41</strain>
    </source>
</reference>
<dbReference type="InterPro" id="IPR025351">
    <property type="entry name" value="Pvc16_N"/>
</dbReference>